<evidence type="ECO:0000256" key="1">
    <source>
        <dbReference type="SAM" id="MobiDB-lite"/>
    </source>
</evidence>
<feature type="compositionally biased region" description="Polar residues" evidence="1">
    <location>
        <begin position="34"/>
        <end position="51"/>
    </location>
</feature>
<sequence>MVYEQPQLKTFSPTSQSSIRHRRTPSLVPYTPGRCSSSTNANPRQESSPYNVWTPAGGKHGTIVANCGTLSEVFINEKLGAPDAWVKVPTPEGISYTRTLLVLPDPSEILITGAGELGGEENRVTTSSIDLDDVE</sequence>
<accession>A0AAJ0DHI3</accession>
<name>A0AAJ0DHI3_9PEZI</name>
<dbReference type="PANTHER" id="PTHR38792:SF3">
    <property type="entry name" value="BNR_ASP-BOX REPEAT DOMAIN PROTEIN (AFU_ORTHOLOGUE AFUA_7G06430)-RELATED"/>
    <property type="match status" value="1"/>
</dbReference>
<dbReference type="PANTHER" id="PTHR38792">
    <property type="entry name" value="BNR/ASP-BOX REPEAT DOMAIN PROTEIN (AFU_ORTHOLOGUE AFUA_7G06430)-RELATED"/>
    <property type="match status" value="1"/>
</dbReference>
<dbReference type="Proteomes" id="UP001271007">
    <property type="component" value="Unassembled WGS sequence"/>
</dbReference>
<dbReference type="EMBL" id="JAWDJX010000033">
    <property type="protein sequence ID" value="KAK3050278.1"/>
    <property type="molecule type" value="Genomic_DNA"/>
</dbReference>
<reference evidence="2" key="1">
    <citation type="submission" date="2023-04" db="EMBL/GenBank/DDBJ databases">
        <title>Black Yeasts Isolated from many extreme environments.</title>
        <authorList>
            <person name="Coleine C."/>
            <person name="Stajich J.E."/>
            <person name="Selbmann L."/>
        </authorList>
    </citation>
    <scope>NUCLEOTIDE SEQUENCE</scope>
    <source>
        <strain evidence="2">CCFEE 5312</strain>
    </source>
</reference>
<evidence type="ECO:0000313" key="3">
    <source>
        <dbReference type="Proteomes" id="UP001271007"/>
    </source>
</evidence>
<proteinExistence type="predicted"/>
<protein>
    <submittedName>
        <fullName evidence="2">Uncharacterized protein</fullName>
    </submittedName>
</protein>
<feature type="region of interest" description="Disordered" evidence="1">
    <location>
        <begin position="1"/>
        <end position="55"/>
    </location>
</feature>
<keyword evidence="3" id="KW-1185">Reference proteome</keyword>
<comment type="caution">
    <text evidence="2">The sequence shown here is derived from an EMBL/GenBank/DDBJ whole genome shotgun (WGS) entry which is preliminary data.</text>
</comment>
<dbReference type="AlphaFoldDB" id="A0AAJ0DHI3"/>
<gene>
    <name evidence="2" type="ORF">LTR09_008427</name>
</gene>
<dbReference type="Gene3D" id="2.120.10.10">
    <property type="match status" value="1"/>
</dbReference>
<organism evidence="2 3">
    <name type="scientific">Extremus antarcticus</name>
    <dbReference type="NCBI Taxonomy" id="702011"/>
    <lineage>
        <taxon>Eukaryota</taxon>
        <taxon>Fungi</taxon>
        <taxon>Dikarya</taxon>
        <taxon>Ascomycota</taxon>
        <taxon>Pezizomycotina</taxon>
        <taxon>Dothideomycetes</taxon>
        <taxon>Dothideomycetidae</taxon>
        <taxon>Mycosphaerellales</taxon>
        <taxon>Extremaceae</taxon>
        <taxon>Extremus</taxon>
    </lineage>
</organism>
<evidence type="ECO:0000313" key="2">
    <source>
        <dbReference type="EMBL" id="KAK3050278.1"/>
    </source>
</evidence>
<feature type="compositionally biased region" description="Polar residues" evidence="1">
    <location>
        <begin position="7"/>
        <end position="18"/>
    </location>
</feature>